<comment type="similarity">
    <text evidence="1 4">Belongs to the D-isomer specific 2-hydroxyacid dehydrogenase family.</text>
</comment>
<sequence length="326" mass="36631">MNHSKIIYFDHVFPEFKKIINEHLPQGFELLFWQDLNEKEQKEYLPEADYLIVATEKLGEEIFSQAKNLKLIQKTGIGVDNIDLDAARRFSLPVANTPGANATGVAELTILLILALYRKLPKVNIETKKGNWLMWELRPFSFEMEGKTHGFIGFGNIGREAAKRSKAFGTNIIYYDLFRTKPEVEEQLQANYVPLEELLRKSNIVSLHLPLLPETKGLLGEKELSIMKQNAVLINVSRGGIVKEDALYQALKSDQIAGAGIDVWESEPTESDNPLLSLENVIASPHIGAGTRDTLNRVLRTAFQNIKSVNEGEVPSHLVLDVKVNV</sequence>
<dbReference type="PROSITE" id="PS00670">
    <property type="entry name" value="D_2_HYDROXYACID_DH_2"/>
    <property type="match status" value="1"/>
</dbReference>
<keyword evidence="3" id="KW-0520">NAD</keyword>
<protein>
    <submittedName>
        <fullName evidence="7">2-hydroxyacid dehydrogenase</fullName>
    </submittedName>
</protein>
<dbReference type="EMBL" id="JBHLVO010000008">
    <property type="protein sequence ID" value="MFC0272084.1"/>
    <property type="molecule type" value="Genomic_DNA"/>
</dbReference>
<evidence type="ECO:0000256" key="4">
    <source>
        <dbReference type="RuleBase" id="RU003719"/>
    </source>
</evidence>
<accession>A0ABV6GES6</accession>
<dbReference type="Gene3D" id="3.40.50.720">
    <property type="entry name" value="NAD(P)-binding Rossmann-like Domain"/>
    <property type="match status" value="2"/>
</dbReference>
<dbReference type="CDD" id="cd12175">
    <property type="entry name" value="2-Hacid_dh_11"/>
    <property type="match status" value="1"/>
</dbReference>
<dbReference type="InterPro" id="IPR036291">
    <property type="entry name" value="NAD(P)-bd_dom_sf"/>
</dbReference>
<evidence type="ECO:0000256" key="3">
    <source>
        <dbReference type="ARBA" id="ARBA00023027"/>
    </source>
</evidence>
<feature type="domain" description="D-isomer specific 2-hydroxyacid dehydrogenase catalytic" evidence="5">
    <location>
        <begin position="8"/>
        <end position="319"/>
    </location>
</feature>
<keyword evidence="8" id="KW-1185">Reference proteome</keyword>
<evidence type="ECO:0000259" key="6">
    <source>
        <dbReference type="Pfam" id="PF02826"/>
    </source>
</evidence>
<dbReference type="InterPro" id="IPR006140">
    <property type="entry name" value="D-isomer_DH_NAD-bd"/>
</dbReference>
<reference evidence="7 8" key="1">
    <citation type="submission" date="2024-09" db="EMBL/GenBank/DDBJ databases">
        <authorList>
            <person name="Sun Q."/>
            <person name="Mori K."/>
        </authorList>
    </citation>
    <scope>NUCLEOTIDE SEQUENCE [LARGE SCALE GENOMIC DNA]</scope>
    <source>
        <strain evidence="7 8">CCM 7228</strain>
    </source>
</reference>
<evidence type="ECO:0000313" key="7">
    <source>
        <dbReference type="EMBL" id="MFC0272084.1"/>
    </source>
</evidence>
<evidence type="ECO:0000256" key="2">
    <source>
        <dbReference type="ARBA" id="ARBA00023002"/>
    </source>
</evidence>
<dbReference type="RefSeq" id="WP_378934033.1">
    <property type="nucleotide sequence ID" value="NZ_JBHLVO010000008.1"/>
</dbReference>
<dbReference type="InterPro" id="IPR029753">
    <property type="entry name" value="D-isomer_DH_CS"/>
</dbReference>
<dbReference type="InterPro" id="IPR006139">
    <property type="entry name" value="D-isomer_2_OHA_DH_cat_dom"/>
</dbReference>
<dbReference type="Pfam" id="PF00389">
    <property type="entry name" value="2-Hacid_dh"/>
    <property type="match status" value="1"/>
</dbReference>
<dbReference type="PANTHER" id="PTHR42789">
    <property type="entry name" value="D-ISOMER SPECIFIC 2-HYDROXYACID DEHYDROGENASE FAMILY PROTEIN (AFU_ORTHOLOGUE AFUA_6G10090)"/>
    <property type="match status" value="1"/>
</dbReference>
<dbReference type="SUPFAM" id="SSF51735">
    <property type="entry name" value="NAD(P)-binding Rossmann-fold domains"/>
    <property type="match status" value="1"/>
</dbReference>
<feature type="domain" description="D-isomer specific 2-hydroxyacid dehydrogenase NAD-binding" evidence="6">
    <location>
        <begin position="111"/>
        <end position="288"/>
    </location>
</feature>
<evidence type="ECO:0000256" key="1">
    <source>
        <dbReference type="ARBA" id="ARBA00005854"/>
    </source>
</evidence>
<dbReference type="PANTHER" id="PTHR42789:SF1">
    <property type="entry name" value="D-ISOMER SPECIFIC 2-HYDROXYACID DEHYDROGENASE FAMILY PROTEIN (AFU_ORTHOLOGUE AFUA_6G10090)"/>
    <property type="match status" value="1"/>
</dbReference>
<organism evidence="7 8">
    <name type="scientific">Metabacillus herbersteinensis</name>
    <dbReference type="NCBI Taxonomy" id="283816"/>
    <lineage>
        <taxon>Bacteria</taxon>
        <taxon>Bacillati</taxon>
        <taxon>Bacillota</taxon>
        <taxon>Bacilli</taxon>
        <taxon>Bacillales</taxon>
        <taxon>Bacillaceae</taxon>
        <taxon>Metabacillus</taxon>
    </lineage>
</organism>
<evidence type="ECO:0000313" key="8">
    <source>
        <dbReference type="Proteomes" id="UP001589854"/>
    </source>
</evidence>
<comment type="caution">
    <text evidence="7">The sequence shown here is derived from an EMBL/GenBank/DDBJ whole genome shotgun (WGS) entry which is preliminary data.</text>
</comment>
<evidence type="ECO:0000259" key="5">
    <source>
        <dbReference type="Pfam" id="PF00389"/>
    </source>
</evidence>
<name>A0ABV6GES6_9BACI</name>
<dbReference type="Proteomes" id="UP001589854">
    <property type="component" value="Unassembled WGS sequence"/>
</dbReference>
<proteinExistence type="inferred from homology"/>
<dbReference type="InterPro" id="IPR050857">
    <property type="entry name" value="D-2-hydroxyacid_DH"/>
</dbReference>
<gene>
    <name evidence="7" type="ORF">ACFFIX_11540</name>
</gene>
<keyword evidence="2 4" id="KW-0560">Oxidoreductase</keyword>
<dbReference type="SUPFAM" id="SSF52283">
    <property type="entry name" value="Formate/glycerate dehydrogenase catalytic domain-like"/>
    <property type="match status" value="1"/>
</dbReference>
<dbReference type="Pfam" id="PF02826">
    <property type="entry name" value="2-Hacid_dh_C"/>
    <property type="match status" value="1"/>
</dbReference>